<evidence type="ECO:0000256" key="2">
    <source>
        <dbReference type="ARBA" id="ARBA00022448"/>
    </source>
</evidence>
<evidence type="ECO:0000256" key="7">
    <source>
        <dbReference type="ARBA" id="ARBA00022840"/>
    </source>
</evidence>
<dbReference type="InterPro" id="IPR003593">
    <property type="entry name" value="AAA+_ATPase"/>
</dbReference>
<keyword evidence="8" id="KW-1278">Translocase</keyword>
<dbReference type="STRING" id="441119.SAMN04488047_15111"/>
<dbReference type="GO" id="GO:0016887">
    <property type="term" value="F:ATP hydrolysis activity"/>
    <property type="evidence" value="ECO:0007669"/>
    <property type="project" value="InterPro"/>
</dbReference>
<name>A0A1I5WP00_9RHOB</name>
<evidence type="ECO:0000256" key="5">
    <source>
        <dbReference type="ARBA" id="ARBA00022737"/>
    </source>
</evidence>
<dbReference type="PANTHER" id="PTHR43790">
    <property type="entry name" value="CARBOHYDRATE TRANSPORT ATP-BINDING PROTEIN MG119-RELATED"/>
    <property type="match status" value="1"/>
</dbReference>
<protein>
    <submittedName>
        <fullName evidence="11">Monosaccharide ABC transporter ATP-binding protein, CUT2 family</fullName>
    </submittedName>
</protein>
<evidence type="ECO:0000256" key="3">
    <source>
        <dbReference type="ARBA" id="ARBA00022475"/>
    </source>
</evidence>
<gene>
    <name evidence="11" type="ORF">SAMN04488047_15111</name>
</gene>
<organism evidence="11 12">
    <name type="scientific">Tranquillimonas alkanivorans</name>
    <dbReference type="NCBI Taxonomy" id="441119"/>
    <lineage>
        <taxon>Bacteria</taxon>
        <taxon>Pseudomonadati</taxon>
        <taxon>Pseudomonadota</taxon>
        <taxon>Alphaproteobacteria</taxon>
        <taxon>Rhodobacterales</taxon>
        <taxon>Roseobacteraceae</taxon>
        <taxon>Tranquillimonas</taxon>
    </lineage>
</organism>
<dbReference type="EMBL" id="FOXA01000051">
    <property type="protein sequence ID" value="SFQ21301.1"/>
    <property type="molecule type" value="Genomic_DNA"/>
</dbReference>
<sequence length="503" mass="55178">MTDQTPALRLDGIVKTFPGVRALDGVSFEVLPGECHALLGENGAGKSTLMKVLAGMHQPDEGRIFIEEQEVVLPTPLDAKAKGVVLIHQELSLAEEMTAAENIFLGELPRKRFGMVDWKTLFARAGEILKKLNCDFGPETKVSRLSIAKKQMVEIARALTVDAKAVIFDEPTASLTDAEKVVLFDIIRDLKADGVGIVYISHRMDEIFTISDRLSVLRDGAYRGTLVTAETDEDEVTRLMIGRSLDYSRNVQHAELGDIALEARNLSCDPLFRDVNFHVRQGEVLGFYGLVGAGRTEIAETLFGLRHPSSGQILLDREEVHVASPADAIARGISLVPESRKEQGLVLGMNCRDNMTLPQIGDLTAGPFVANGAEIAIYDQYRDRLEIKAPSWRSIVGNLSGGNQQKIVIGKWLAMKPRVLIVDEPTRGIDVGSKSEIHNLIRELARSGYAIIVISSEMPEVLHVSDRIVAMYQGRVMREFTSDEVTEDNLVQAISGIGGERAA</sequence>
<dbReference type="Pfam" id="PF00005">
    <property type="entry name" value="ABC_tran"/>
    <property type="match status" value="2"/>
</dbReference>
<dbReference type="GO" id="GO:0005886">
    <property type="term" value="C:plasma membrane"/>
    <property type="evidence" value="ECO:0007669"/>
    <property type="project" value="UniProtKB-SubCell"/>
</dbReference>
<dbReference type="InterPro" id="IPR050107">
    <property type="entry name" value="ABC_carbohydrate_import_ATPase"/>
</dbReference>
<dbReference type="AlphaFoldDB" id="A0A1I5WP00"/>
<proteinExistence type="predicted"/>
<keyword evidence="12" id="KW-1185">Reference proteome</keyword>
<evidence type="ECO:0000313" key="11">
    <source>
        <dbReference type="EMBL" id="SFQ21301.1"/>
    </source>
</evidence>
<keyword evidence="3" id="KW-1003">Cell membrane</keyword>
<keyword evidence="5" id="KW-0677">Repeat</keyword>
<dbReference type="RefSeq" id="WP_093425860.1">
    <property type="nucleotide sequence ID" value="NZ_FOXA01000051.1"/>
</dbReference>
<comment type="subcellular location">
    <subcellularLocation>
        <location evidence="1">Cell membrane</location>
        <topology evidence="1">Peripheral membrane protein</topology>
    </subcellularLocation>
</comment>
<evidence type="ECO:0000256" key="4">
    <source>
        <dbReference type="ARBA" id="ARBA00022597"/>
    </source>
</evidence>
<dbReference type="InterPro" id="IPR017871">
    <property type="entry name" value="ABC_transporter-like_CS"/>
</dbReference>
<feature type="domain" description="ABC transporter" evidence="10">
    <location>
        <begin position="8"/>
        <end position="244"/>
    </location>
</feature>
<dbReference type="GO" id="GO:0005524">
    <property type="term" value="F:ATP binding"/>
    <property type="evidence" value="ECO:0007669"/>
    <property type="project" value="UniProtKB-KW"/>
</dbReference>
<dbReference type="PROSITE" id="PS00211">
    <property type="entry name" value="ABC_TRANSPORTER_1"/>
    <property type="match status" value="1"/>
</dbReference>
<dbReference type="PROSITE" id="PS50893">
    <property type="entry name" value="ABC_TRANSPORTER_2"/>
    <property type="match status" value="2"/>
</dbReference>
<dbReference type="InterPro" id="IPR027417">
    <property type="entry name" value="P-loop_NTPase"/>
</dbReference>
<dbReference type="FunFam" id="3.40.50.300:FF:000127">
    <property type="entry name" value="Ribose import ATP-binding protein RbsA"/>
    <property type="match status" value="1"/>
</dbReference>
<evidence type="ECO:0000256" key="8">
    <source>
        <dbReference type="ARBA" id="ARBA00022967"/>
    </source>
</evidence>
<dbReference type="Proteomes" id="UP000199356">
    <property type="component" value="Unassembled WGS sequence"/>
</dbReference>
<evidence type="ECO:0000256" key="1">
    <source>
        <dbReference type="ARBA" id="ARBA00004202"/>
    </source>
</evidence>
<dbReference type="Gene3D" id="3.40.50.300">
    <property type="entry name" value="P-loop containing nucleotide triphosphate hydrolases"/>
    <property type="match status" value="2"/>
</dbReference>
<dbReference type="SMART" id="SM00382">
    <property type="entry name" value="AAA"/>
    <property type="match status" value="2"/>
</dbReference>
<feature type="domain" description="ABC transporter" evidence="10">
    <location>
        <begin position="254"/>
        <end position="498"/>
    </location>
</feature>
<evidence type="ECO:0000313" key="12">
    <source>
        <dbReference type="Proteomes" id="UP000199356"/>
    </source>
</evidence>
<accession>A0A1I5WP00</accession>
<dbReference type="InterPro" id="IPR003439">
    <property type="entry name" value="ABC_transporter-like_ATP-bd"/>
</dbReference>
<keyword evidence="4" id="KW-0762">Sugar transport</keyword>
<keyword evidence="6" id="KW-0547">Nucleotide-binding</keyword>
<keyword evidence="9" id="KW-0472">Membrane</keyword>
<reference evidence="11 12" key="1">
    <citation type="submission" date="2016-10" db="EMBL/GenBank/DDBJ databases">
        <authorList>
            <person name="de Groot N.N."/>
        </authorList>
    </citation>
    <scope>NUCLEOTIDE SEQUENCE [LARGE SCALE GENOMIC DNA]</scope>
    <source>
        <strain evidence="11 12">DSM 19547</strain>
    </source>
</reference>
<keyword evidence="7 11" id="KW-0067">ATP-binding</keyword>
<dbReference type="PANTHER" id="PTHR43790:SF3">
    <property type="entry name" value="D-ALLOSE IMPORT ATP-BINDING PROTEIN ALSA-RELATED"/>
    <property type="match status" value="1"/>
</dbReference>
<dbReference type="SUPFAM" id="SSF52540">
    <property type="entry name" value="P-loop containing nucleoside triphosphate hydrolases"/>
    <property type="match status" value="2"/>
</dbReference>
<dbReference type="CDD" id="cd03216">
    <property type="entry name" value="ABC_Carb_Monos_I"/>
    <property type="match status" value="1"/>
</dbReference>
<evidence type="ECO:0000256" key="9">
    <source>
        <dbReference type="ARBA" id="ARBA00023136"/>
    </source>
</evidence>
<dbReference type="OrthoDB" id="9805029at2"/>
<evidence type="ECO:0000256" key="6">
    <source>
        <dbReference type="ARBA" id="ARBA00022741"/>
    </source>
</evidence>
<dbReference type="CDD" id="cd03215">
    <property type="entry name" value="ABC_Carb_Monos_II"/>
    <property type="match status" value="1"/>
</dbReference>
<evidence type="ECO:0000259" key="10">
    <source>
        <dbReference type="PROSITE" id="PS50893"/>
    </source>
</evidence>
<keyword evidence="2" id="KW-0813">Transport</keyword>